<dbReference type="Proteomes" id="UP001165190">
    <property type="component" value="Unassembled WGS sequence"/>
</dbReference>
<reference evidence="1" key="1">
    <citation type="submission" date="2023-05" db="EMBL/GenBank/DDBJ databases">
        <title>Genome and transcriptome analyses reveal genes involved in the formation of fine ridges on petal epidermal cells in Hibiscus trionum.</title>
        <authorList>
            <person name="Koshimizu S."/>
            <person name="Masuda S."/>
            <person name="Ishii T."/>
            <person name="Shirasu K."/>
            <person name="Hoshino A."/>
            <person name="Arita M."/>
        </authorList>
    </citation>
    <scope>NUCLEOTIDE SEQUENCE</scope>
    <source>
        <strain evidence="1">Hamamatsu line</strain>
    </source>
</reference>
<organism evidence="1 2">
    <name type="scientific">Hibiscus trionum</name>
    <name type="common">Flower of an hour</name>
    <dbReference type="NCBI Taxonomy" id="183268"/>
    <lineage>
        <taxon>Eukaryota</taxon>
        <taxon>Viridiplantae</taxon>
        <taxon>Streptophyta</taxon>
        <taxon>Embryophyta</taxon>
        <taxon>Tracheophyta</taxon>
        <taxon>Spermatophyta</taxon>
        <taxon>Magnoliopsida</taxon>
        <taxon>eudicotyledons</taxon>
        <taxon>Gunneridae</taxon>
        <taxon>Pentapetalae</taxon>
        <taxon>rosids</taxon>
        <taxon>malvids</taxon>
        <taxon>Malvales</taxon>
        <taxon>Malvaceae</taxon>
        <taxon>Malvoideae</taxon>
        <taxon>Hibiscus</taxon>
    </lineage>
</organism>
<dbReference type="AlphaFoldDB" id="A0A9W7LND8"/>
<proteinExistence type="predicted"/>
<gene>
    <name evidence="1" type="ORF">HRI_000778000</name>
</gene>
<sequence>MEELRCVVNLVKVAIGNSATSGRSQKAKVSEPQRFEGNRDGKELENFLFEMEQYFRAIGTSFEEDKVFVASMYLAGDAKL</sequence>
<evidence type="ECO:0000313" key="1">
    <source>
        <dbReference type="EMBL" id="GMI71087.1"/>
    </source>
</evidence>
<dbReference type="OrthoDB" id="1741137at2759"/>
<comment type="caution">
    <text evidence="1">The sequence shown here is derived from an EMBL/GenBank/DDBJ whole genome shotgun (WGS) entry which is preliminary data.</text>
</comment>
<keyword evidence="2" id="KW-1185">Reference proteome</keyword>
<evidence type="ECO:0000313" key="2">
    <source>
        <dbReference type="Proteomes" id="UP001165190"/>
    </source>
</evidence>
<name>A0A9W7LND8_HIBTR</name>
<dbReference type="EMBL" id="BSYR01000010">
    <property type="protein sequence ID" value="GMI71087.1"/>
    <property type="molecule type" value="Genomic_DNA"/>
</dbReference>
<accession>A0A9W7LND8</accession>
<protein>
    <submittedName>
        <fullName evidence="1">Uncharacterized protein</fullName>
    </submittedName>
</protein>